<proteinExistence type="predicted"/>
<dbReference type="PANTHER" id="PTHR43280:SF2">
    <property type="entry name" value="HTH-TYPE TRANSCRIPTIONAL REGULATOR EXSA"/>
    <property type="match status" value="1"/>
</dbReference>
<dbReference type="PANTHER" id="PTHR43280">
    <property type="entry name" value="ARAC-FAMILY TRANSCRIPTIONAL REGULATOR"/>
    <property type="match status" value="1"/>
</dbReference>
<dbReference type="RefSeq" id="WP_116441817.1">
    <property type="nucleotide sequence ID" value="NZ_BHEO01000008.1"/>
</dbReference>
<evidence type="ECO:0000256" key="3">
    <source>
        <dbReference type="ARBA" id="ARBA00023163"/>
    </source>
</evidence>
<name>A0A4R3JM01_9FIRM</name>
<organism evidence="6 7">
    <name type="scientific">Faecalimonas umbilicata</name>
    <dbReference type="NCBI Taxonomy" id="1912855"/>
    <lineage>
        <taxon>Bacteria</taxon>
        <taxon>Bacillati</taxon>
        <taxon>Bacillota</taxon>
        <taxon>Clostridia</taxon>
        <taxon>Lachnospirales</taxon>
        <taxon>Lachnospiraceae</taxon>
        <taxon>Faecalimonas</taxon>
    </lineage>
</organism>
<dbReference type="SMART" id="SM00342">
    <property type="entry name" value="HTH_ARAC"/>
    <property type="match status" value="1"/>
</dbReference>
<dbReference type="GO" id="GO:0003700">
    <property type="term" value="F:DNA-binding transcription factor activity"/>
    <property type="evidence" value="ECO:0007669"/>
    <property type="project" value="InterPro"/>
</dbReference>
<dbReference type="Pfam" id="PF02311">
    <property type="entry name" value="AraC_binding"/>
    <property type="match status" value="1"/>
</dbReference>
<dbReference type="InterPro" id="IPR018060">
    <property type="entry name" value="HTH_AraC"/>
</dbReference>
<keyword evidence="1" id="KW-0805">Transcription regulation</keyword>
<dbReference type="SUPFAM" id="SSF46689">
    <property type="entry name" value="Homeodomain-like"/>
    <property type="match status" value="2"/>
</dbReference>
<evidence type="ECO:0000313" key="7">
    <source>
        <dbReference type="Proteomes" id="UP000294613"/>
    </source>
</evidence>
<gene>
    <name evidence="6" type="ORF">EDD74_12140</name>
    <name evidence="5" type="ORF">FAEUMB_19470</name>
</gene>
<dbReference type="Gene3D" id="1.10.10.60">
    <property type="entry name" value="Homeodomain-like"/>
    <property type="match status" value="2"/>
</dbReference>
<dbReference type="Pfam" id="PF12833">
    <property type="entry name" value="HTH_18"/>
    <property type="match status" value="1"/>
</dbReference>
<keyword evidence="3" id="KW-0804">Transcription</keyword>
<evidence type="ECO:0000256" key="1">
    <source>
        <dbReference type="ARBA" id="ARBA00023015"/>
    </source>
</evidence>
<dbReference type="Proteomes" id="UP000294613">
    <property type="component" value="Unassembled WGS sequence"/>
</dbReference>
<dbReference type="SUPFAM" id="SSF51215">
    <property type="entry name" value="Regulatory protein AraC"/>
    <property type="match status" value="1"/>
</dbReference>
<reference evidence="6 7" key="2">
    <citation type="submission" date="2019-03" db="EMBL/GenBank/DDBJ databases">
        <title>Genomic Encyclopedia of Type Strains, Phase IV (KMG-IV): sequencing the most valuable type-strain genomes for metagenomic binning, comparative biology and taxonomic classification.</title>
        <authorList>
            <person name="Goeker M."/>
        </authorList>
    </citation>
    <scope>NUCLEOTIDE SEQUENCE [LARGE SCALE GENOMIC DNA]</scope>
    <source>
        <strain evidence="6 7">DSM 103426</strain>
    </source>
</reference>
<keyword evidence="2 6" id="KW-0238">DNA-binding</keyword>
<dbReference type="PROSITE" id="PS01124">
    <property type="entry name" value="HTH_ARAC_FAMILY_2"/>
    <property type="match status" value="1"/>
</dbReference>
<accession>A0A4R3JM01</accession>
<sequence>MYFCLNTDQIPKISYMNKTDMQEGWIHFLRTAEEYILYFVRRGTMYLREGDRKYEIREGEYILLQPGMTHVGYRESECSYYYIHFGAETLQELSCTEEGKIREVLSENRKLFYQCDPLGYEFYEKSKLIFPKTMRIESPGIRQKIQRLIEEAIDAFVYRKEHFKLICSCKLIEVLTEVGAYYSHTVFNEREDDPIQVQHREKVQLILNFLYGAYGQKITGKRISNLCSMSFDYLNRMFKKQTGITIFEYLNRIRINKAKELLLTGTMKSSEIAAAVGYCDEYHFSKAFKKAAGVSPRKYLEGNHVLTSEKKEDILY</sequence>
<dbReference type="Proteomes" id="UP000702954">
    <property type="component" value="Unassembled WGS sequence"/>
</dbReference>
<dbReference type="EMBL" id="BHEO01000008">
    <property type="protein sequence ID" value="GBU05406.1"/>
    <property type="molecule type" value="Genomic_DNA"/>
</dbReference>
<feature type="domain" description="HTH araC/xylS-type" evidence="4">
    <location>
        <begin position="204"/>
        <end position="302"/>
    </location>
</feature>
<dbReference type="GO" id="GO:0043565">
    <property type="term" value="F:sequence-specific DNA binding"/>
    <property type="evidence" value="ECO:0007669"/>
    <property type="project" value="InterPro"/>
</dbReference>
<protein>
    <submittedName>
        <fullName evidence="6">AraC-like DNA-binding protein</fullName>
    </submittedName>
</protein>
<dbReference type="InterPro" id="IPR037923">
    <property type="entry name" value="HTH-like"/>
</dbReference>
<keyword evidence="8" id="KW-1185">Reference proteome</keyword>
<evidence type="ECO:0000259" key="4">
    <source>
        <dbReference type="PROSITE" id="PS01124"/>
    </source>
</evidence>
<dbReference type="AlphaFoldDB" id="A0A4R3JM01"/>
<dbReference type="InterPro" id="IPR009057">
    <property type="entry name" value="Homeodomain-like_sf"/>
</dbReference>
<evidence type="ECO:0000313" key="8">
    <source>
        <dbReference type="Proteomes" id="UP000702954"/>
    </source>
</evidence>
<dbReference type="InterPro" id="IPR003313">
    <property type="entry name" value="AraC-bd"/>
</dbReference>
<comment type="caution">
    <text evidence="6">The sequence shown here is derived from an EMBL/GenBank/DDBJ whole genome shotgun (WGS) entry which is preliminary data.</text>
</comment>
<reference evidence="5 8" key="1">
    <citation type="journal article" date="2018" name="Int. J. Syst. Evol. Microbiol.">
        <title>Draft Genome Sequence of Faecalimonas umbilicata JCM 30896T, an Acetate-Producing Bacterium Isolated from Human Feces.</title>
        <authorList>
            <person name="Sakamoto M."/>
            <person name="Ikeyama N."/>
            <person name="Yuki M."/>
            <person name="Ohkuma M."/>
        </authorList>
    </citation>
    <scope>NUCLEOTIDE SEQUENCE [LARGE SCALE GENOMIC DNA]</scope>
    <source>
        <strain evidence="5 8">EGH7</strain>
    </source>
</reference>
<evidence type="ECO:0000313" key="5">
    <source>
        <dbReference type="EMBL" id="GBU05406.1"/>
    </source>
</evidence>
<evidence type="ECO:0000256" key="2">
    <source>
        <dbReference type="ARBA" id="ARBA00023125"/>
    </source>
</evidence>
<evidence type="ECO:0000313" key="6">
    <source>
        <dbReference type="EMBL" id="TCS66011.1"/>
    </source>
</evidence>
<dbReference type="EMBL" id="SLZV01000021">
    <property type="protein sequence ID" value="TCS66011.1"/>
    <property type="molecule type" value="Genomic_DNA"/>
</dbReference>